<keyword evidence="4 8" id="KW-1003">Cell membrane</keyword>
<feature type="transmembrane region" description="Helical" evidence="8">
    <location>
        <begin position="101"/>
        <end position="120"/>
    </location>
</feature>
<gene>
    <name evidence="10" type="ORF">HY912_03580</name>
</gene>
<dbReference type="PRINTS" id="PR00164">
    <property type="entry name" value="ABC2TRNSPORT"/>
</dbReference>
<keyword evidence="6 8" id="KW-1133">Transmembrane helix</keyword>
<dbReference type="EMBL" id="JACRDE010000108">
    <property type="protein sequence ID" value="MBI5248551.1"/>
    <property type="molecule type" value="Genomic_DNA"/>
</dbReference>
<dbReference type="PROSITE" id="PS51012">
    <property type="entry name" value="ABC_TM2"/>
    <property type="match status" value="1"/>
</dbReference>
<feature type="domain" description="ABC transmembrane type-2" evidence="9">
    <location>
        <begin position="1"/>
        <end position="183"/>
    </location>
</feature>
<dbReference type="InterPro" id="IPR013525">
    <property type="entry name" value="ABC2_TM"/>
</dbReference>
<evidence type="ECO:0000313" key="10">
    <source>
        <dbReference type="EMBL" id="MBI5248551.1"/>
    </source>
</evidence>
<feature type="transmembrane region" description="Helical" evidence="8">
    <location>
        <begin position="68"/>
        <end position="94"/>
    </location>
</feature>
<evidence type="ECO:0000256" key="1">
    <source>
        <dbReference type="ARBA" id="ARBA00004651"/>
    </source>
</evidence>
<evidence type="ECO:0000259" key="9">
    <source>
        <dbReference type="PROSITE" id="PS51012"/>
    </source>
</evidence>
<proteinExistence type="inferred from homology"/>
<evidence type="ECO:0000256" key="8">
    <source>
        <dbReference type="RuleBase" id="RU361157"/>
    </source>
</evidence>
<evidence type="ECO:0000256" key="6">
    <source>
        <dbReference type="ARBA" id="ARBA00022989"/>
    </source>
</evidence>
<name>A0A9D6Z4U7_9BACT</name>
<keyword evidence="3 8" id="KW-0813">Transport</keyword>
<dbReference type="GO" id="GO:0043190">
    <property type="term" value="C:ATP-binding cassette (ABC) transporter complex"/>
    <property type="evidence" value="ECO:0007669"/>
    <property type="project" value="InterPro"/>
</dbReference>
<feature type="transmembrane region" description="Helical" evidence="8">
    <location>
        <begin position="41"/>
        <end position="62"/>
    </location>
</feature>
<keyword evidence="5 8" id="KW-0812">Transmembrane</keyword>
<evidence type="ECO:0000313" key="11">
    <source>
        <dbReference type="Proteomes" id="UP000807825"/>
    </source>
</evidence>
<dbReference type="InterPro" id="IPR047817">
    <property type="entry name" value="ABC2_TM_bact-type"/>
</dbReference>
<evidence type="ECO:0000256" key="5">
    <source>
        <dbReference type="ARBA" id="ARBA00022692"/>
    </source>
</evidence>
<dbReference type="InterPro" id="IPR051449">
    <property type="entry name" value="ABC-2_transporter_component"/>
</dbReference>
<dbReference type="AlphaFoldDB" id="A0A9D6Z4U7"/>
<dbReference type="InterPro" id="IPR000412">
    <property type="entry name" value="ABC_2_transport"/>
</dbReference>
<accession>A0A9D6Z4U7</accession>
<protein>
    <recommendedName>
        <fullName evidence="8">Transport permease protein</fullName>
    </recommendedName>
</protein>
<dbReference type="GO" id="GO:0140359">
    <property type="term" value="F:ABC-type transporter activity"/>
    <property type="evidence" value="ECO:0007669"/>
    <property type="project" value="InterPro"/>
</dbReference>
<evidence type="ECO:0000256" key="3">
    <source>
        <dbReference type="ARBA" id="ARBA00022448"/>
    </source>
</evidence>
<feature type="transmembrane region" description="Helical" evidence="8">
    <location>
        <begin position="158"/>
        <end position="180"/>
    </location>
</feature>
<evidence type="ECO:0000256" key="2">
    <source>
        <dbReference type="ARBA" id="ARBA00007783"/>
    </source>
</evidence>
<evidence type="ECO:0000256" key="7">
    <source>
        <dbReference type="ARBA" id="ARBA00023136"/>
    </source>
</evidence>
<organism evidence="10 11">
    <name type="scientific">Desulfomonile tiedjei</name>
    <dbReference type="NCBI Taxonomy" id="2358"/>
    <lineage>
        <taxon>Bacteria</taxon>
        <taxon>Pseudomonadati</taxon>
        <taxon>Thermodesulfobacteriota</taxon>
        <taxon>Desulfomonilia</taxon>
        <taxon>Desulfomonilales</taxon>
        <taxon>Desulfomonilaceae</taxon>
        <taxon>Desulfomonile</taxon>
    </lineage>
</organism>
<dbReference type="Proteomes" id="UP000807825">
    <property type="component" value="Unassembled WGS sequence"/>
</dbReference>
<comment type="subcellular location">
    <subcellularLocation>
        <location evidence="1 8">Cell membrane</location>
        <topology evidence="1 8">Multi-pass membrane protein</topology>
    </subcellularLocation>
</comment>
<comment type="caution">
    <text evidence="10">The sequence shown here is derived from an EMBL/GenBank/DDBJ whole genome shotgun (WGS) entry which is preliminary data.</text>
</comment>
<comment type="similarity">
    <text evidence="2 8">Belongs to the ABC-2 integral membrane protein family.</text>
</comment>
<dbReference type="Pfam" id="PF01061">
    <property type="entry name" value="ABC2_membrane"/>
    <property type="match status" value="1"/>
</dbReference>
<evidence type="ECO:0000256" key="4">
    <source>
        <dbReference type="ARBA" id="ARBA00022475"/>
    </source>
</evidence>
<comment type="caution">
    <text evidence="8">Lacks conserved residue(s) required for the propagation of feature annotation.</text>
</comment>
<dbReference type="PANTHER" id="PTHR30294">
    <property type="entry name" value="MEMBRANE COMPONENT OF ABC TRANSPORTER YHHJ-RELATED"/>
    <property type="match status" value="1"/>
</dbReference>
<feature type="non-terminal residue" evidence="10">
    <location>
        <position position="1"/>
    </location>
</feature>
<sequence>LVAMSIILTSAVIVREKEIGTIEQLMVAPISRLELILGKTIPCFIIEITTLTVITPLAFILFDVPFQGSVVFFYATAIIFLITTSGVGMTISAFCKTQQQAVLTSFMFLQPSILLSGYAFPIENMPPVIQYVTYLNPLRYFITVVRGVFLKGTGWETLWPQVIPLLVMAIFYVGLASFFFKKRVD</sequence>
<keyword evidence="7 8" id="KW-0472">Membrane</keyword>
<dbReference type="PANTHER" id="PTHR30294:SF29">
    <property type="entry name" value="MULTIDRUG ABC TRANSPORTER PERMEASE YBHS-RELATED"/>
    <property type="match status" value="1"/>
</dbReference>
<reference evidence="10" key="1">
    <citation type="submission" date="2020-07" db="EMBL/GenBank/DDBJ databases">
        <title>Huge and variable diversity of episymbiotic CPR bacteria and DPANN archaea in groundwater ecosystems.</title>
        <authorList>
            <person name="He C.Y."/>
            <person name="Keren R."/>
            <person name="Whittaker M."/>
            <person name="Farag I.F."/>
            <person name="Doudna J."/>
            <person name="Cate J.H.D."/>
            <person name="Banfield J.F."/>
        </authorList>
    </citation>
    <scope>NUCLEOTIDE SEQUENCE</scope>
    <source>
        <strain evidence="10">NC_groundwater_1664_Pr3_B-0.1um_52_9</strain>
    </source>
</reference>